<dbReference type="EMBL" id="MN739627">
    <property type="protein sequence ID" value="QHT16816.1"/>
    <property type="molecule type" value="Genomic_DNA"/>
</dbReference>
<proteinExistence type="predicted"/>
<accession>A0A6C0DIN4</accession>
<name>A0A6C0DIN4_9ZZZZ</name>
<protein>
    <submittedName>
        <fullName evidence="1">Uncharacterized protein</fullName>
    </submittedName>
</protein>
<reference evidence="1" key="1">
    <citation type="journal article" date="2020" name="Nature">
        <title>Giant virus diversity and host interactions through global metagenomics.</title>
        <authorList>
            <person name="Schulz F."/>
            <person name="Roux S."/>
            <person name="Paez-Espino D."/>
            <person name="Jungbluth S."/>
            <person name="Walsh D.A."/>
            <person name="Denef V.J."/>
            <person name="McMahon K.D."/>
            <person name="Konstantinidis K.T."/>
            <person name="Eloe-Fadrosh E.A."/>
            <person name="Kyrpides N.C."/>
            <person name="Woyke T."/>
        </authorList>
    </citation>
    <scope>NUCLEOTIDE SEQUENCE</scope>
    <source>
        <strain evidence="1">GVMAG-M-3300023174-207</strain>
    </source>
</reference>
<dbReference type="AlphaFoldDB" id="A0A6C0DIN4"/>
<sequence length="104" mass="12744">MHPDEVVDLFKHYIQNDMKEQTLNLLQEIISDKQYKSNHEYIFQKIYLYCCIRKEKDLLLFLYHNIYRSFNDVQRIALRPCIIYGKYLYKDGYPIELPKDPALY</sequence>
<evidence type="ECO:0000313" key="1">
    <source>
        <dbReference type="EMBL" id="QHT16816.1"/>
    </source>
</evidence>
<organism evidence="1">
    <name type="scientific">viral metagenome</name>
    <dbReference type="NCBI Taxonomy" id="1070528"/>
    <lineage>
        <taxon>unclassified sequences</taxon>
        <taxon>metagenomes</taxon>
        <taxon>organismal metagenomes</taxon>
    </lineage>
</organism>